<dbReference type="GO" id="GO:0043709">
    <property type="term" value="P:cell adhesion involved in single-species biofilm formation"/>
    <property type="evidence" value="ECO:0007669"/>
    <property type="project" value="TreeGrafter"/>
</dbReference>
<dbReference type="InterPro" id="IPR036937">
    <property type="entry name" value="Adhesion_dom_fimbrial_sf"/>
</dbReference>
<dbReference type="Pfam" id="PF00419">
    <property type="entry name" value="Fimbrial"/>
    <property type="match status" value="1"/>
</dbReference>
<proteinExistence type="predicted"/>
<dbReference type="InterPro" id="IPR050263">
    <property type="entry name" value="Bact_Fimbrial_Adh_Pro"/>
</dbReference>
<sequence length="183" mass="18888">MNFSMKKISAQVLLCLSIAAMSSHVMAADATINISGQVVSEGCSIAANSLNVVLPDIDANTLATTGSTSEYEPFKIDFTDCSRGIAQVAISYTATGGDNSDAGMDTYWANIGTAKNVNAEIRDTGAGGADKPAQPNSTGSIIDISPATNSASENFKVRIRNNGVGAATTGTVVVNFTMVFTYV</sequence>
<keyword evidence="2" id="KW-0732">Signal</keyword>
<protein>
    <submittedName>
        <fullName evidence="4">Long polar fimbrial protein LpfA</fullName>
    </submittedName>
</protein>
<dbReference type="SUPFAM" id="SSF49401">
    <property type="entry name" value="Bacterial adhesins"/>
    <property type="match status" value="1"/>
</dbReference>
<feature type="chain" id="PRO_5043164797" evidence="2">
    <location>
        <begin position="28"/>
        <end position="183"/>
    </location>
</feature>
<gene>
    <name evidence="4" type="primary">fimG_2</name>
    <name evidence="4" type="ORF">NCTC8105_00486</name>
</gene>
<dbReference type="RefSeq" id="WP_051874061.1">
    <property type="nucleotide sequence ID" value="NZ_CALJTU010000131.1"/>
</dbReference>
<feature type="compositionally biased region" description="Polar residues" evidence="1">
    <location>
        <begin position="134"/>
        <end position="145"/>
    </location>
</feature>
<dbReference type="EMBL" id="UGHP01000001">
    <property type="protein sequence ID" value="STQ78464.1"/>
    <property type="molecule type" value="Genomic_DNA"/>
</dbReference>
<feature type="domain" description="Fimbrial-type adhesion" evidence="3">
    <location>
        <begin position="32"/>
        <end position="182"/>
    </location>
</feature>
<dbReference type="InterPro" id="IPR008966">
    <property type="entry name" value="Adhesion_dom_sf"/>
</dbReference>
<feature type="region of interest" description="Disordered" evidence="1">
    <location>
        <begin position="124"/>
        <end position="145"/>
    </location>
</feature>
<dbReference type="GO" id="GO:0009289">
    <property type="term" value="C:pilus"/>
    <property type="evidence" value="ECO:0007669"/>
    <property type="project" value="InterPro"/>
</dbReference>
<evidence type="ECO:0000259" key="3">
    <source>
        <dbReference type="Pfam" id="PF00419"/>
    </source>
</evidence>
<dbReference type="InterPro" id="IPR000259">
    <property type="entry name" value="Adhesion_dom_fimbrial"/>
</dbReference>
<evidence type="ECO:0000313" key="4">
    <source>
        <dbReference type="EMBL" id="STQ78464.1"/>
    </source>
</evidence>
<reference evidence="4 5" key="1">
    <citation type="submission" date="2018-06" db="EMBL/GenBank/DDBJ databases">
        <authorList>
            <consortium name="Pathogen Informatics"/>
            <person name="Doyle S."/>
        </authorList>
    </citation>
    <scope>NUCLEOTIDE SEQUENCE [LARGE SCALE GENOMIC DNA]</scope>
    <source>
        <strain evidence="4 5">NCTC8105</strain>
    </source>
</reference>
<dbReference type="PANTHER" id="PTHR33420:SF27">
    <property type="entry name" value="PROTEIN FIMG"/>
    <property type="match status" value="1"/>
</dbReference>
<accession>A0A377PF11</accession>
<dbReference type="Proteomes" id="UP000254821">
    <property type="component" value="Unassembled WGS sequence"/>
</dbReference>
<dbReference type="AlphaFoldDB" id="A0A377PF11"/>
<dbReference type="Gene3D" id="2.60.40.1090">
    <property type="entry name" value="Fimbrial-type adhesion domain"/>
    <property type="match status" value="1"/>
</dbReference>
<evidence type="ECO:0000256" key="2">
    <source>
        <dbReference type="SAM" id="SignalP"/>
    </source>
</evidence>
<organism evidence="4 5">
    <name type="scientific">Hafnia alvei</name>
    <dbReference type="NCBI Taxonomy" id="569"/>
    <lineage>
        <taxon>Bacteria</taxon>
        <taxon>Pseudomonadati</taxon>
        <taxon>Pseudomonadota</taxon>
        <taxon>Gammaproteobacteria</taxon>
        <taxon>Enterobacterales</taxon>
        <taxon>Hafniaceae</taxon>
        <taxon>Hafnia</taxon>
    </lineage>
</organism>
<dbReference type="PANTHER" id="PTHR33420">
    <property type="entry name" value="FIMBRIAL SUBUNIT ELFA-RELATED"/>
    <property type="match status" value="1"/>
</dbReference>
<evidence type="ECO:0000256" key="1">
    <source>
        <dbReference type="SAM" id="MobiDB-lite"/>
    </source>
</evidence>
<name>A0A377PF11_HAFAL</name>
<feature type="signal peptide" evidence="2">
    <location>
        <begin position="1"/>
        <end position="27"/>
    </location>
</feature>
<evidence type="ECO:0000313" key="5">
    <source>
        <dbReference type="Proteomes" id="UP000254821"/>
    </source>
</evidence>